<evidence type="ECO:0000313" key="7">
    <source>
        <dbReference type="EMBL" id="MBB5493819.1"/>
    </source>
</evidence>
<dbReference type="EMBL" id="JACHDO010000001">
    <property type="protein sequence ID" value="MBB5493603.1"/>
    <property type="molecule type" value="Genomic_DNA"/>
</dbReference>
<dbReference type="AlphaFoldDB" id="A0A840WH41"/>
<dbReference type="EMBL" id="JACHDO010000001">
    <property type="protein sequence ID" value="MBB5492321.1"/>
    <property type="molecule type" value="Genomic_DNA"/>
</dbReference>
<dbReference type="GO" id="GO:0006313">
    <property type="term" value="P:DNA transposition"/>
    <property type="evidence" value="ECO:0007669"/>
    <property type="project" value="InterPro"/>
</dbReference>
<dbReference type="InterPro" id="IPR002559">
    <property type="entry name" value="Transposase_11"/>
</dbReference>
<evidence type="ECO:0000313" key="4">
    <source>
        <dbReference type="EMBL" id="MBB5492321.1"/>
    </source>
</evidence>
<name>A0A840WH41_9ACTN</name>
<gene>
    <name evidence="3" type="ORF">HNR07_000921</name>
    <name evidence="4" type="ORF">HNR07_003458</name>
    <name evidence="5" type="ORF">HNR07_004269</name>
    <name evidence="6" type="ORF">HNR07_004740</name>
    <name evidence="7" type="ORF">HNR07_004956</name>
</gene>
<dbReference type="EMBL" id="JACHDO010000001">
    <property type="protein sequence ID" value="MBB5493819.1"/>
    <property type="molecule type" value="Genomic_DNA"/>
</dbReference>
<evidence type="ECO:0000313" key="5">
    <source>
        <dbReference type="EMBL" id="MBB5493132.1"/>
    </source>
</evidence>
<comment type="caution">
    <text evidence="4">The sequence shown here is derived from an EMBL/GenBank/DDBJ whole genome shotgun (WGS) entry which is preliminary data.</text>
</comment>
<dbReference type="GO" id="GO:0004803">
    <property type="term" value="F:transposase activity"/>
    <property type="evidence" value="ECO:0007669"/>
    <property type="project" value="InterPro"/>
</dbReference>
<proteinExistence type="predicted"/>
<dbReference type="EMBL" id="JACHDO010000001">
    <property type="protein sequence ID" value="MBB5489784.1"/>
    <property type="molecule type" value="Genomic_DNA"/>
</dbReference>
<evidence type="ECO:0000259" key="2">
    <source>
        <dbReference type="Pfam" id="PF13808"/>
    </source>
</evidence>
<evidence type="ECO:0000313" key="8">
    <source>
        <dbReference type="Proteomes" id="UP000579647"/>
    </source>
</evidence>
<dbReference type="InterPro" id="IPR047647">
    <property type="entry name" value="ISAs1_transpos"/>
</dbReference>
<dbReference type="Pfam" id="PF13808">
    <property type="entry name" value="DDE_Tnp_1_assoc"/>
    <property type="match status" value="1"/>
</dbReference>
<accession>A0A840WH41</accession>
<dbReference type="PANTHER" id="PTHR30298">
    <property type="entry name" value="H REPEAT-ASSOCIATED PREDICTED TRANSPOSASE"/>
    <property type="match status" value="1"/>
</dbReference>
<evidence type="ECO:0000313" key="3">
    <source>
        <dbReference type="EMBL" id="MBB5489784.1"/>
    </source>
</evidence>
<evidence type="ECO:0000259" key="1">
    <source>
        <dbReference type="Pfam" id="PF01609"/>
    </source>
</evidence>
<dbReference type="GO" id="GO:0003677">
    <property type="term" value="F:DNA binding"/>
    <property type="evidence" value="ECO:0007669"/>
    <property type="project" value="InterPro"/>
</dbReference>
<dbReference type="EMBL" id="JACHDO010000001">
    <property type="protein sequence ID" value="MBB5493132.1"/>
    <property type="molecule type" value="Genomic_DNA"/>
</dbReference>
<dbReference type="PANTHER" id="PTHR30298:SF0">
    <property type="entry name" value="PROTEIN YBFL-RELATED"/>
    <property type="match status" value="1"/>
</dbReference>
<dbReference type="RefSeq" id="WP_221318711.1">
    <property type="nucleotide sequence ID" value="NZ_JACHDO010000001.1"/>
</dbReference>
<organism evidence="4 8">
    <name type="scientific">Nocardiopsis metallicus</name>
    <dbReference type="NCBI Taxonomy" id="179819"/>
    <lineage>
        <taxon>Bacteria</taxon>
        <taxon>Bacillati</taxon>
        <taxon>Actinomycetota</taxon>
        <taxon>Actinomycetes</taxon>
        <taxon>Streptosporangiales</taxon>
        <taxon>Nocardiopsidaceae</taxon>
        <taxon>Nocardiopsis</taxon>
    </lineage>
</organism>
<dbReference type="NCBIfam" id="NF033564">
    <property type="entry name" value="transpos_ISAs1"/>
    <property type="match status" value="1"/>
</dbReference>
<dbReference type="Proteomes" id="UP000579647">
    <property type="component" value="Unassembled WGS sequence"/>
</dbReference>
<dbReference type="InterPro" id="IPR032806">
    <property type="entry name" value="YbfD_N"/>
</dbReference>
<dbReference type="Pfam" id="PF01609">
    <property type="entry name" value="DDE_Tnp_1"/>
    <property type="match status" value="1"/>
</dbReference>
<keyword evidence="8" id="KW-1185">Reference proteome</keyword>
<evidence type="ECO:0000313" key="6">
    <source>
        <dbReference type="EMBL" id="MBB5493603.1"/>
    </source>
</evidence>
<dbReference type="InterPro" id="IPR051698">
    <property type="entry name" value="Transposase_11-like"/>
</dbReference>
<reference evidence="4 8" key="1">
    <citation type="submission" date="2020-08" db="EMBL/GenBank/DDBJ databases">
        <title>Sequencing the genomes of 1000 actinobacteria strains.</title>
        <authorList>
            <person name="Klenk H.-P."/>
        </authorList>
    </citation>
    <scope>NUCLEOTIDE SEQUENCE [LARGE SCALE GENOMIC DNA]</scope>
    <source>
        <strain evidence="4 8">DSM 44598</strain>
    </source>
</reference>
<feature type="domain" description="H repeat-associated protein N-terminal" evidence="2">
    <location>
        <begin position="22"/>
        <end position="108"/>
    </location>
</feature>
<sequence length="377" mass="41139">MSSSHPGELIVEPVSRQDHLIQVLQGVPDPRKPRGRRHTLAALIAVAVCATLAGAKGFTAIGQWAAETTTHTLTALGMLRGAADEATFRRTFARLDADLLDQVLGAWAATRLMVVNGLRVISLDGKTLRGARTGTERAPHLVAALCGTTTLGQVAVDAKSNEIPAVRDLLGLLDIDGAVVTLDAMHTQTDTATTIRTGGAHYVFTVKANNKNLYAQLKKVPWKHVPVHTTRDTGHGRKETRTIKTAQVPAWVTFEGAAQIAQLRRTTWRKKSKGSPKRKSVEVVYLITSADHRVAPALVLSGWVRQHWGIENKLHHVRDVTYDEDRSQVRTGSAPQVMATLRNTAIGLLRAAGFDNIAQANRHMIRDEARPLRLLQT</sequence>
<protein>
    <submittedName>
        <fullName evidence="4">Putative transposase YbfD/YdcC</fullName>
    </submittedName>
</protein>
<feature type="domain" description="Transposase IS4-like" evidence="1">
    <location>
        <begin position="118"/>
        <end position="346"/>
    </location>
</feature>